<keyword evidence="3" id="KW-0378">Hydrolase</keyword>
<feature type="domain" description="Peptidase S1" evidence="6">
    <location>
        <begin position="65"/>
        <end position="285"/>
    </location>
</feature>
<dbReference type="PRINTS" id="PR00722">
    <property type="entry name" value="CHYMOTRYPSIN"/>
</dbReference>
<keyword evidence="5" id="KW-1015">Disulfide bond</keyword>
<evidence type="ECO:0000313" key="7">
    <source>
        <dbReference type="EMBL" id="CAH0101849.1"/>
    </source>
</evidence>
<proteinExistence type="inferred from homology"/>
<evidence type="ECO:0000256" key="5">
    <source>
        <dbReference type="ARBA" id="ARBA00023157"/>
    </source>
</evidence>
<dbReference type="SMART" id="SM00020">
    <property type="entry name" value="Tryp_SPc"/>
    <property type="match status" value="1"/>
</dbReference>
<dbReference type="PANTHER" id="PTHR24276:SF98">
    <property type="entry name" value="FI18310P1-RELATED"/>
    <property type="match status" value="1"/>
</dbReference>
<dbReference type="Gene3D" id="2.40.10.10">
    <property type="entry name" value="Trypsin-like serine proteases"/>
    <property type="match status" value="1"/>
</dbReference>
<keyword evidence="8" id="KW-1185">Reference proteome</keyword>
<dbReference type="Pfam" id="PF00089">
    <property type="entry name" value="Trypsin"/>
    <property type="match status" value="1"/>
</dbReference>
<comment type="similarity">
    <text evidence="1">Belongs to the peptidase S1 family.</text>
</comment>
<keyword evidence="2" id="KW-0645">Protease</keyword>
<keyword evidence="4" id="KW-0720">Serine protease</keyword>
<dbReference type="AlphaFoldDB" id="A0A8J2RJ71"/>
<dbReference type="OrthoDB" id="6380398at2759"/>
<dbReference type="PANTHER" id="PTHR24276">
    <property type="entry name" value="POLYSERASE-RELATED"/>
    <property type="match status" value="1"/>
</dbReference>
<evidence type="ECO:0000256" key="1">
    <source>
        <dbReference type="ARBA" id="ARBA00007664"/>
    </source>
</evidence>
<dbReference type="EMBL" id="CAKKLH010000068">
    <property type="protein sequence ID" value="CAH0101849.1"/>
    <property type="molecule type" value="Genomic_DNA"/>
</dbReference>
<organism evidence="7 8">
    <name type="scientific">Daphnia galeata</name>
    <dbReference type="NCBI Taxonomy" id="27404"/>
    <lineage>
        <taxon>Eukaryota</taxon>
        <taxon>Metazoa</taxon>
        <taxon>Ecdysozoa</taxon>
        <taxon>Arthropoda</taxon>
        <taxon>Crustacea</taxon>
        <taxon>Branchiopoda</taxon>
        <taxon>Diplostraca</taxon>
        <taxon>Cladocera</taxon>
        <taxon>Anomopoda</taxon>
        <taxon>Daphniidae</taxon>
        <taxon>Daphnia</taxon>
    </lineage>
</organism>
<dbReference type="GO" id="GO:0006508">
    <property type="term" value="P:proteolysis"/>
    <property type="evidence" value="ECO:0007669"/>
    <property type="project" value="UniProtKB-KW"/>
</dbReference>
<dbReference type="PROSITE" id="PS50240">
    <property type="entry name" value="TRYPSIN_DOM"/>
    <property type="match status" value="1"/>
</dbReference>
<gene>
    <name evidence="7" type="ORF">DGAL_LOCUS4215</name>
</gene>
<evidence type="ECO:0000256" key="3">
    <source>
        <dbReference type="ARBA" id="ARBA00022801"/>
    </source>
</evidence>
<protein>
    <recommendedName>
        <fullName evidence="6">Peptidase S1 domain-containing protein</fullName>
    </recommendedName>
</protein>
<sequence length="285" mass="30467">MPTTCVTHRPTFGYILASSSSDNTNQSAQISSTIIIMRYILLLSLILCGLFADGLCEDSDEIDQIIGGAIAAKGQFPYMVYFRNQVTGKLFCSGTLITPNKVLTTAWCFPSFLPNVPITAWMNTVSLIPDGDRVVRAVVRVVRAPDYNPATGLHDIAVVTLDSPVTFVPPVRLGFGMFVNSGNAAGVVGWGYSGPTQLTTYLRSSYITIQPKSLCMAAFNNVNFGSQFFICAAAPGVGSCSLDAGSPILLNGFQIGISSQARCGGGEPVVAVDVRAYEAWIRRNL</sequence>
<dbReference type="InterPro" id="IPR043504">
    <property type="entry name" value="Peptidase_S1_PA_chymotrypsin"/>
</dbReference>
<comment type="caution">
    <text evidence="7">The sequence shown here is derived from an EMBL/GenBank/DDBJ whole genome shotgun (WGS) entry which is preliminary data.</text>
</comment>
<accession>A0A8J2RJ71</accession>
<dbReference type="SUPFAM" id="SSF50494">
    <property type="entry name" value="Trypsin-like serine proteases"/>
    <property type="match status" value="1"/>
</dbReference>
<name>A0A8J2RJ71_9CRUS</name>
<dbReference type="InterPro" id="IPR050430">
    <property type="entry name" value="Peptidase_S1"/>
</dbReference>
<evidence type="ECO:0000256" key="4">
    <source>
        <dbReference type="ARBA" id="ARBA00022825"/>
    </source>
</evidence>
<dbReference type="GO" id="GO:0004252">
    <property type="term" value="F:serine-type endopeptidase activity"/>
    <property type="evidence" value="ECO:0007669"/>
    <property type="project" value="InterPro"/>
</dbReference>
<reference evidence="7" key="1">
    <citation type="submission" date="2021-11" db="EMBL/GenBank/DDBJ databases">
        <authorList>
            <person name="Schell T."/>
        </authorList>
    </citation>
    <scope>NUCLEOTIDE SEQUENCE</scope>
    <source>
        <strain evidence="7">M5</strain>
    </source>
</reference>
<dbReference type="InterPro" id="IPR001314">
    <property type="entry name" value="Peptidase_S1A"/>
</dbReference>
<evidence type="ECO:0000256" key="2">
    <source>
        <dbReference type="ARBA" id="ARBA00022670"/>
    </source>
</evidence>
<evidence type="ECO:0000259" key="6">
    <source>
        <dbReference type="PROSITE" id="PS50240"/>
    </source>
</evidence>
<evidence type="ECO:0000313" key="8">
    <source>
        <dbReference type="Proteomes" id="UP000789390"/>
    </source>
</evidence>
<dbReference type="Proteomes" id="UP000789390">
    <property type="component" value="Unassembled WGS sequence"/>
</dbReference>
<dbReference type="InterPro" id="IPR001254">
    <property type="entry name" value="Trypsin_dom"/>
</dbReference>
<dbReference type="InterPro" id="IPR009003">
    <property type="entry name" value="Peptidase_S1_PA"/>
</dbReference>